<dbReference type="Proteomes" id="UP001148018">
    <property type="component" value="Unassembled WGS sequence"/>
</dbReference>
<evidence type="ECO:0000313" key="2">
    <source>
        <dbReference type="EMBL" id="KAJ3584434.1"/>
    </source>
</evidence>
<dbReference type="AlphaFoldDB" id="A0A9Q0D8Z2"/>
<reference evidence="2" key="1">
    <citation type="submission" date="2022-07" db="EMBL/GenBank/DDBJ databases">
        <title>Chromosome-level genome of Muraenolepis orangiensis.</title>
        <authorList>
            <person name="Kim J."/>
        </authorList>
    </citation>
    <scope>NUCLEOTIDE SEQUENCE</scope>
    <source>
        <strain evidence="2">KU_S4_2022</strain>
        <tissue evidence="2">Muscle</tissue>
    </source>
</reference>
<feature type="compositionally biased region" description="Polar residues" evidence="1">
    <location>
        <begin position="36"/>
        <end position="46"/>
    </location>
</feature>
<gene>
    <name evidence="2" type="ORF">NHX12_014929</name>
</gene>
<keyword evidence="3" id="KW-1185">Reference proteome</keyword>
<feature type="region of interest" description="Disordered" evidence="1">
    <location>
        <begin position="1"/>
        <end position="67"/>
    </location>
</feature>
<sequence>MEGFLPQPEEHDIHSSDKSRTGSMVGGCGQVMAFRGSSNPGNTSTAHFKGSSGPSWSPKSRSQQRSAEAVKVAEWSLVIADPICSGINHCEPIRPAKKTMAFIGAGQRSTAASRTSFSSLLSTAQDWEMKVVTTLKPEHVAALRGLKGHPLGAPRSFGKTASRKANERKRGKEAEPVEQFASGLPL</sequence>
<comment type="caution">
    <text evidence="2">The sequence shown here is derived from an EMBL/GenBank/DDBJ whole genome shotgun (WGS) entry which is preliminary data.</text>
</comment>
<dbReference type="OrthoDB" id="10664288at2759"/>
<name>A0A9Q0D8Z2_9TELE</name>
<proteinExistence type="predicted"/>
<organism evidence="2 3">
    <name type="scientific">Muraenolepis orangiensis</name>
    <name type="common">Patagonian moray cod</name>
    <dbReference type="NCBI Taxonomy" id="630683"/>
    <lineage>
        <taxon>Eukaryota</taxon>
        <taxon>Metazoa</taxon>
        <taxon>Chordata</taxon>
        <taxon>Craniata</taxon>
        <taxon>Vertebrata</taxon>
        <taxon>Euteleostomi</taxon>
        <taxon>Actinopterygii</taxon>
        <taxon>Neopterygii</taxon>
        <taxon>Teleostei</taxon>
        <taxon>Neoteleostei</taxon>
        <taxon>Acanthomorphata</taxon>
        <taxon>Zeiogadaria</taxon>
        <taxon>Gadariae</taxon>
        <taxon>Gadiformes</taxon>
        <taxon>Muraenolepidoidei</taxon>
        <taxon>Muraenolepididae</taxon>
        <taxon>Muraenolepis</taxon>
    </lineage>
</organism>
<accession>A0A9Q0D8Z2</accession>
<evidence type="ECO:0000313" key="3">
    <source>
        <dbReference type="Proteomes" id="UP001148018"/>
    </source>
</evidence>
<feature type="region of interest" description="Disordered" evidence="1">
    <location>
        <begin position="147"/>
        <end position="186"/>
    </location>
</feature>
<evidence type="ECO:0000256" key="1">
    <source>
        <dbReference type="SAM" id="MobiDB-lite"/>
    </source>
</evidence>
<feature type="compositionally biased region" description="Low complexity" evidence="1">
    <location>
        <begin position="49"/>
        <end position="61"/>
    </location>
</feature>
<dbReference type="EMBL" id="JANIIK010000119">
    <property type="protein sequence ID" value="KAJ3584434.1"/>
    <property type="molecule type" value="Genomic_DNA"/>
</dbReference>
<feature type="compositionally biased region" description="Basic and acidic residues" evidence="1">
    <location>
        <begin position="164"/>
        <end position="175"/>
    </location>
</feature>
<feature type="compositionally biased region" description="Basic and acidic residues" evidence="1">
    <location>
        <begin position="8"/>
        <end position="20"/>
    </location>
</feature>
<protein>
    <submittedName>
        <fullName evidence="2">Uncharacterized protein</fullName>
    </submittedName>
</protein>